<dbReference type="SUPFAM" id="SSF55048">
    <property type="entry name" value="Probable ACP-binding domain of malonyl-CoA ACP transacylase"/>
    <property type="match status" value="1"/>
</dbReference>
<dbReference type="Gene3D" id="3.30.70.3290">
    <property type="match status" value="1"/>
</dbReference>
<keyword evidence="1" id="KW-0808">Transferase</keyword>
<dbReference type="SUPFAM" id="SSF52151">
    <property type="entry name" value="FabD/lysophospholipase-like"/>
    <property type="match status" value="1"/>
</dbReference>
<dbReference type="SMART" id="SM00827">
    <property type="entry name" value="PKS_AT"/>
    <property type="match status" value="1"/>
</dbReference>
<evidence type="ECO:0000313" key="4">
    <source>
        <dbReference type="EMBL" id="ORA07408.1"/>
    </source>
</evidence>
<evidence type="ECO:0000259" key="3">
    <source>
        <dbReference type="SMART" id="SM00827"/>
    </source>
</evidence>
<dbReference type="Gene3D" id="3.40.366.10">
    <property type="entry name" value="Malonyl-Coenzyme A Acyl Carrier Protein, domain 2"/>
    <property type="match status" value="1"/>
</dbReference>
<protein>
    <recommendedName>
        <fullName evidence="3">Malonyl-CoA:ACP transacylase (MAT) domain-containing protein</fullName>
    </recommendedName>
</protein>
<dbReference type="EMBL" id="MVHE01000215">
    <property type="protein sequence ID" value="ORA07408.1"/>
    <property type="molecule type" value="Genomic_DNA"/>
</dbReference>
<evidence type="ECO:0000313" key="5">
    <source>
        <dbReference type="Proteomes" id="UP000192284"/>
    </source>
</evidence>
<dbReference type="AlphaFoldDB" id="A0A1W9Z4W5"/>
<gene>
    <name evidence="4" type="ORF">BST12_29075</name>
</gene>
<feature type="domain" description="Malonyl-CoA:ACP transacylase (MAT)" evidence="3">
    <location>
        <begin position="1"/>
        <end position="290"/>
    </location>
</feature>
<dbReference type="Proteomes" id="UP000192284">
    <property type="component" value="Unassembled WGS sequence"/>
</dbReference>
<dbReference type="GO" id="GO:0006633">
    <property type="term" value="P:fatty acid biosynthetic process"/>
    <property type="evidence" value="ECO:0007669"/>
    <property type="project" value="TreeGrafter"/>
</dbReference>
<accession>A0A1W9Z4W5</accession>
<organism evidence="4 5">
    <name type="scientific">Mycobacterium angelicum</name>
    <dbReference type="NCBI Taxonomy" id="470074"/>
    <lineage>
        <taxon>Bacteria</taxon>
        <taxon>Bacillati</taxon>
        <taxon>Actinomycetota</taxon>
        <taxon>Actinomycetes</taxon>
        <taxon>Mycobacteriales</taxon>
        <taxon>Mycobacteriaceae</taxon>
        <taxon>Mycobacterium</taxon>
    </lineage>
</organism>
<evidence type="ECO:0000256" key="1">
    <source>
        <dbReference type="ARBA" id="ARBA00022679"/>
    </source>
</evidence>
<dbReference type="PANTHER" id="PTHR43775">
    <property type="entry name" value="FATTY ACID SYNTHASE"/>
    <property type="match status" value="1"/>
</dbReference>
<comment type="caution">
    <text evidence="4">The sequence shown here is derived from an EMBL/GenBank/DDBJ whole genome shotgun (WGS) entry which is preliminary data.</text>
</comment>
<dbReference type="Pfam" id="PF00698">
    <property type="entry name" value="Acyl_transf_1"/>
    <property type="match status" value="1"/>
</dbReference>
<name>A0A1W9Z4W5_MYCAN</name>
<dbReference type="InterPro" id="IPR016035">
    <property type="entry name" value="Acyl_Trfase/lysoPLipase"/>
</dbReference>
<proteinExistence type="predicted"/>
<evidence type="ECO:0000256" key="2">
    <source>
        <dbReference type="ARBA" id="ARBA00023315"/>
    </source>
</evidence>
<dbReference type="InterPro" id="IPR050091">
    <property type="entry name" value="PKS_NRPS_Biosynth_Enz"/>
</dbReference>
<reference evidence="4 5" key="1">
    <citation type="submission" date="2017-02" db="EMBL/GenBank/DDBJ databases">
        <title>The new phylogeny of genus Mycobacterium.</title>
        <authorList>
            <person name="Tortoli E."/>
            <person name="Trovato A."/>
            <person name="Cirillo D.M."/>
        </authorList>
    </citation>
    <scope>NUCLEOTIDE SEQUENCE [LARGE SCALE GENOMIC DNA]</scope>
    <source>
        <strain evidence="4 5">DSM 45057</strain>
    </source>
</reference>
<dbReference type="InterPro" id="IPR016036">
    <property type="entry name" value="Malonyl_transacylase_ACP-bd"/>
</dbReference>
<dbReference type="InterPro" id="IPR001227">
    <property type="entry name" value="Ac_transferase_dom_sf"/>
</dbReference>
<dbReference type="GO" id="GO:0004312">
    <property type="term" value="F:fatty acid synthase activity"/>
    <property type="evidence" value="ECO:0007669"/>
    <property type="project" value="TreeGrafter"/>
</dbReference>
<feature type="non-terminal residue" evidence="4">
    <location>
        <position position="317"/>
    </location>
</feature>
<keyword evidence="2" id="KW-0012">Acyltransferase</keyword>
<dbReference type="PANTHER" id="PTHR43775:SF51">
    <property type="entry name" value="INACTIVE PHENOLPHTHIOCEROL SYNTHESIS POLYKETIDE SYNTHASE TYPE I PKS1-RELATED"/>
    <property type="match status" value="1"/>
</dbReference>
<keyword evidence="5" id="KW-1185">Reference proteome</keyword>
<sequence>MGTQLYTHHHVFTEALDQACTAIDPHLDLPLHEILFADPDTPTAQLLTHTAYAQPALFAYGIAMHAVLTHAGITPDLLLGHSIGELTAAHLAGVLSLEDAATLVTARGRLMQACAPGAMLAIQTTPENLHTLLGDYPDTTLAAINSPTSVVAAGPFDQIEHLRQHCETHHYKTTALAVSHAFHSPAMDPALAEFEAIAATLSFHPPTLPVVSNLTGQLATPEQLSSPHYWAQHLRHTVRFADSITALTATATHTFVELSPHPVLAPAITDTLTHTNAHASAVITPAHRDRPNLDTLTSALAQLHTHGHSPTWTTLTP</sequence>
<dbReference type="InterPro" id="IPR014043">
    <property type="entry name" value="Acyl_transferase_dom"/>
</dbReference>